<reference evidence="1" key="1">
    <citation type="submission" date="2020-05" db="EMBL/GenBank/DDBJ databases">
        <authorList>
            <person name="Chiriac C."/>
            <person name="Salcher M."/>
            <person name="Ghai R."/>
            <person name="Kavagutti S V."/>
        </authorList>
    </citation>
    <scope>NUCLEOTIDE SEQUENCE</scope>
</reference>
<evidence type="ECO:0000313" key="1">
    <source>
        <dbReference type="EMBL" id="CAB4541532.1"/>
    </source>
</evidence>
<name>A0A6J6BRA6_9ZZZZ</name>
<dbReference type="AlphaFoldDB" id="A0A6J6BRA6"/>
<protein>
    <submittedName>
        <fullName evidence="1">Unannotated protein</fullName>
    </submittedName>
</protein>
<accession>A0A6J6BRA6</accession>
<dbReference type="EMBL" id="CAEZSK010000082">
    <property type="protein sequence ID" value="CAB4541532.1"/>
    <property type="molecule type" value="Genomic_DNA"/>
</dbReference>
<proteinExistence type="predicted"/>
<organism evidence="1">
    <name type="scientific">freshwater metagenome</name>
    <dbReference type="NCBI Taxonomy" id="449393"/>
    <lineage>
        <taxon>unclassified sequences</taxon>
        <taxon>metagenomes</taxon>
        <taxon>ecological metagenomes</taxon>
    </lineage>
</organism>
<sequence length="69" mass="7499">MIDSSPLHATVCATPWPNSTGPELMFMFAASVEPIPIDAAIKPTPITARSLLDFFGEKPPPDERFNISI</sequence>
<gene>
    <name evidence="1" type="ORF">UFOPK1419_00640</name>
</gene>